<dbReference type="EMBL" id="JACEIK010001058">
    <property type="protein sequence ID" value="MCD7465520.1"/>
    <property type="molecule type" value="Genomic_DNA"/>
</dbReference>
<feature type="non-terminal residue" evidence="2">
    <location>
        <position position="1"/>
    </location>
</feature>
<feature type="compositionally biased region" description="Polar residues" evidence="1">
    <location>
        <begin position="15"/>
        <end position="25"/>
    </location>
</feature>
<proteinExistence type="predicted"/>
<name>A0ABS8T3L1_DATST</name>
<comment type="caution">
    <text evidence="2">The sequence shown here is derived from an EMBL/GenBank/DDBJ whole genome shotgun (WGS) entry which is preliminary data.</text>
</comment>
<feature type="region of interest" description="Disordered" evidence="1">
    <location>
        <begin position="1"/>
        <end position="29"/>
    </location>
</feature>
<evidence type="ECO:0000313" key="2">
    <source>
        <dbReference type="EMBL" id="MCD7465520.1"/>
    </source>
</evidence>
<keyword evidence="3" id="KW-1185">Reference proteome</keyword>
<organism evidence="2 3">
    <name type="scientific">Datura stramonium</name>
    <name type="common">Jimsonweed</name>
    <name type="synonym">Common thornapple</name>
    <dbReference type="NCBI Taxonomy" id="4076"/>
    <lineage>
        <taxon>Eukaryota</taxon>
        <taxon>Viridiplantae</taxon>
        <taxon>Streptophyta</taxon>
        <taxon>Embryophyta</taxon>
        <taxon>Tracheophyta</taxon>
        <taxon>Spermatophyta</taxon>
        <taxon>Magnoliopsida</taxon>
        <taxon>eudicotyledons</taxon>
        <taxon>Gunneridae</taxon>
        <taxon>Pentapetalae</taxon>
        <taxon>asterids</taxon>
        <taxon>lamiids</taxon>
        <taxon>Solanales</taxon>
        <taxon>Solanaceae</taxon>
        <taxon>Solanoideae</taxon>
        <taxon>Datureae</taxon>
        <taxon>Datura</taxon>
    </lineage>
</organism>
<accession>A0ABS8T3L1</accession>
<gene>
    <name evidence="2" type="ORF">HAX54_001465</name>
</gene>
<evidence type="ECO:0000313" key="3">
    <source>
        <dbReference type="Proteomes" id="UP000823775"/>
    </source>
</evidence>
<protein>
    <submittedName>
        <fullName evidence="2">Uncharacterized protein</fullName>
    </submittedName>
</protein>
<evidence type="ECO:0000256" key="1">
    <source>
        <dbReference type="SAM" id="MobiDB-lite"/>
    </source>
</evidence>
<dbReference type="Proteomes" id="UP000823775">
    <property type="component" value="Unassembled WGS sequence"/>
</dbReference>
<sequence>ISIFGGVAIKPTPPQDSATGASKTLSAPPPPVISCTDRSCQIPATVSVFQILARSDFSGNGSCFPEPAIVCFQLSANCRISRFGNIYIMSFSSSIFSS</sequence>
<reference evidence="2 3" key="1">
    <citation type="journal article" date="2021" name="BMC Genomics">
        <title>Datura genome reveals duplications of psychoactive alkaloid biosynthetic genes and high mutation rate following tissue culture.</title>
        <authorList>
            <person name="Rajewski A."/>
            <person name="Carter-House D."/>
            <person name="Stajich J."/>
            <person name="Litt A."/>
        </authorList>
    </citation>
    <scope>NUCLEOTIDE SEQUENCE [LARGE SCALE GENOMIC DNA]</scope>
    <source>
        <strain evidence="2">AR-01</strain>
    </source>
</reference>